<dbReference type="OrthoDB" id="5585464at2759"/>
<gene>
    <name evidence="5" type="ORF">CH35J_011562</name>
</gene>
<dbReference type="EC" id="2.1.1.220" evidence="1"/>
<evidence type="ECO:0000256" key="4">
    <source>
        <dbReference type="SAM" id="MobiDB-lite"/>
    </source>
</evidence>
<dbReference type="InterPro" id="IPR014816">
    <property type="entry name" value="tRNA_MeTrfase_Gcd14"/>
</dbReference>
<dbReference type="PROSITE" id="PS51620">
    <property type="entry name" value="SAM_TRM61"/>
    <property type="match status" value="1"/>
</dbReference>
<evidence type="ECO:0000256" key="1">
    <source>
        <dbReference type="ARBA" id="ARBA00012796"/>
    </source>
</evidence>
<dbReference type="GO" id="GO:0160107">
    <property type="term" value="F:tRNA (adenine(58)-N1)-methyltransferase activity"/>
    <property type="evidence" value="ECO:0007669"/>
    <property type="project" value="UniProtKB-EC"/>
</dbReference>
<feature type="region of interest" description="Disordered" evidence="4">
    <location>
        <begin position="690"/>
        <end position="714"/>
    </location>
</feature>
<organism evidence="5 6">
    <name type="scientific">Colletotrichum higginsianum</name>
    <dbReference type="NCBI Taxonomy" id="80884"/>
    <lineage>
        <taxon>Eukaryota</taxon>
        <taxon>Fungi</taxon>
        <taxon>Dikarya</taxon>
        <taxon>Ascomycota</taxon>
        <taxon>Pezizomycotina</taxon>
        <taxon>Sordariomycetes</taxon>
        <taxon>Hypocreomycetidae</taxon>
        <taxon>Glomerellales</taxon>
        <taxon>Glomerellaceae</taxon>
        <taxon>Colletotrichum</taxon>
        <taxon>Colletotrichum destructivum species complex</taxon>
    </lineage>
</organism>
<evidence type="ECO:0000256" key="2">
    <source>
        <dbReference type="ARBA" id="ARBA00015963"/>
    </source>
</evidence>
<dbReference type="GO" id="GO:0031515">
    <property type="term" value="C:tRNA (m1A) methyltransferase complex"/>
    <property type="evidence" value="ECO:0007669"/>
    <property type="project" value="InterPro"/>
</dbReference>
<accession>A0A4T0VF51</accession>
<evidence type="ECO:0000256" key="3">
    <source>
        <dbReference type="ARBA" id="ARBA00033309"/>
    </source>
</evidence>
<dbReference type="SUPFAM" id="SSF53335">
    <property type="entry name" value="S-adenosyl-L-methionine-dependent methyltransferases"/>
    <property type="match status" value="1"/>
</dbReference>
<evidence type="ECO:0000313" key="5">
    <source>
        <dbReference type="EMBL" id="TIC90417.1"/>
    </source>
</evidence>
<name>A0A4T0VF51_9PEZI</name>
<proteinExistence type="predicted"/>
<dbReference type="GO" id="GO:0030488">
    <property type="term" value="P:tRNA methylation"/>
    <property type="evidence" value="ECO:0007669"/>
    <property type="project" value="InterPro"/>
</dbReference>
<reference evidence="5 6" key="1">
    <citation type="journal article" date="2019" name="Genome Biol. Evol.">
        <title>Genomic Plasticity Mediated by Transposable Elements in the Plant Pathogenic Fungus Colletotrichum higginsianum.</title>
        <authorList>
            <person name="Tsushima A."/>
            <person name="Gan P."/>
            <person name="Kumakura N."/>
            <person name="Narusaka M."/>
            <person name="Takano Y."/>
            <person name="Narusaka Y."/>
            <person name="Shirasu K."/>
        </authorList>
    </citation>
    <scope>NUCLEOTIDE SEQUENCE [LARGE SCALE GENOMIC DNA]</scope>
    <source>
        <strain evidence="5 6">MAFF305635-RFP</strain>
    </source>
</reference>
<evidence type="ECO:0000313" key="6">
    <source>
        <dbReference type="Proteomes" id="UP000305883"/>
    </source>
</evidence>
<dbReference type="GO" id="GO:0005739">
    <property type="term" value="C:mitochondrion"/>
    <property type="evidence" value="ECO:0007669"/>
    <property type="project" value="TreeGrafter"/>
</dbReference>
<protein>
    <recommendedName>
        <fullName evidence="2">tRNA (adenine(58)-N(1))-methyltransferase catalytic subunit TRM61</fullName>
        <ecNumber evidence="1">2.1.1.220</ecNumber>
    </recommendedName>
    <alternativeName>
        <fullName evidence="3">tRNA(m1A58)-methyltransferase subunit TRM61</fullName>
    </alternativeName>
</protein>
<dbReference type="PANTHER" id="PTHR12133">
    <property type="entry name" value="TRNA (ADENINE(58)-N(1))-METHYLTRANSFERASE"/>
    <property type="match status" value="1"/>
</dbReference>
<dbReference type="InterPro" id="IPR029063">
    <property type="entry name" value="SAM-dependent_MTases_sf"/>
</dbReference>
<keyword evidence="5" id="KW-0808">Transferase</keyword>
<comment type="caution">
    <text evidence="5">The sequence shown here is derived from an EMBL/GenBank/DDBJ whole genome shotgun (WGS) entry which is preliminary data.</text>
</comment>
<dbReference type="Gene3D" id="3.40.50.150">
    <property type="entry name" value="Vaccinia Virus protein VP39"/>
    <property type="match status" value="1"/>
</dbReference>
<dbReference type="EMBL" id="MWPZ01000011">
    <property type="protein sequence ID" value="TIC90417.1"/>
    <property type="molecule type" value="Genomic_DNA"/>
</dbReference>
<sequence>MTQLEHLPGELLASVAEWVKEICGLASLTKTSRRLNAVATPLLYREEVRRNNQSALLYCAGEGLLGSLELLRAAGQDLAARRITLCHRQMEAAHILLANGATMRYIGAFPDTTAWQAAVGGHQPAAAMEFAFSVASKHSEVIHGHMGSFTDEKHHSENAIRDSCIKPMVELDDQSQSYSATAASHFWEVAQADTIAGIDNPLQQDGLADTDGAVQAGSAMAIDVPGPKLQCKGRPIAEDDILSAVTDLLDPIAAIEAYADSDKKDLYKMPPRLEPLRLLRHTRRLPCRLYSSSRSIREHDVVILRQRGNKDPKFHLSPPLRPDAPIKLAYGAKVNASEIIGKSFTDLIHDSDGRDVRLTEASLAQYIANSPRVATPIYPQDANLIVSFLDLNLPVPGEDPDFDADPPVEIFEAGTGMGALTLCLAKAIHGANPPVPPQLRDALCAAPYERNTLPRKLANSDEAPEYNTSPHALDFAGQPELAALHEKHTAGRRAILHTLDINPTSSRMAHSLVRHFRRAMYLLDVDFHVRTIRSYLSSRLSRNGGQPFLSHVILDLPASQEHADVAVEALRPGGKLVVFFPSITQILNFVVWAKDEAQPLILDRVVELQTSTSGGDGMFRDGTGGRNWEVKVVNIRKAVQEGETGAAAQAHVCRPKVGTLVVGGGFVAVFGRIQRQGGPVVEPAEETMATTESASGFVSDTEMCSDEDASARPS</sequence>
<keyword evidence="5" id="KW-0489">Methyltransferase</keyword>
<dbReference type="Proteomes" id="UP000305883">
    <property type="component" value="Unassembled WGS sequence"/>
</dbReference>
<dbReference type="PANTHER" id="PTHR12133:SF1">
    <property type="entry name" value="TRNA (ADENINE(58)-N(1))-METHYLTRANSFERASE, MITOCHONDRIAL"/>
    <property type="match status" value="1"/>
</dbReference>
<dbReference type="AlphaFoldDB" id="A0A4T0VF51"/>